<protein>
    <submittedName>
        <fullName evidence="1">Uncharacterized protein</fullName>
    </submittedName>
</protein>
<accession>B5VUM4</accession>
<evidence type="ECO:0000313" key="1">
    <source>
        <dbReference type="EMBL" id="EDZ96977.1"/>
    </source>
</evidence>
<sequence length="90" mass="10102">MPTSHGVDIETAVSRSPTAKARLGVESEVTFIPSHSEPCMKVSLHTAPSLIVPLLRIQRWRCQMPFYHHDSGGVIAEGFYIRPFHRGFEV</sequence>
<name>B5VUM4_LIMMA</name>
<proteinExistence type="predicted"/>
<dbReference type="Proteomes" id="UP000004061">
    <property type="component" value="Unassembled WGS sequence"/>
</dbReference>
<organism evidence="1 2">
    <name type="scientific">Limnospira maxima CS-328</name>
    <dbReference type="NCBI Taxonomy" id="513049"/>
    <lineage>
        <taxon>Bacteria</taxon>
        <taxon>Bacillati</taxon>
        <taxon>Cyanobacteriota</taxon>
        <taxon>Cyanophyceae</taxon>
        <taxon>Oscillatoriophycideae</taxon>
        <taxon>Oscillatoriales</taxon>
        <taxon>Sirenicapillariaceae</taxon>
        <taxon>Limnospira</taxon>
    </lineage>
</organism>
<comment type="caution">
    <text evidence="1">The sequence shown here is derived from an EMBL/GenBank/DDBJ whole genome shotgun (WGS) entry which is preliminary data.</text>
</comment>
<dbReference type="AlphaFoldDB" id="B5VUM4"/>
<evidence type="ECO:0000313" key="2">
    <source>
        <dbReference type="Proteomes" id="UP000004061"/>
    </source>
</evidence>
<gene>
    <name evidence="1" type="ORF">AmaxDRAFT_0005</name>
</gene>
<keyword evidence="2" id="KW-1185">Reference proteome</keyword>
<reference evidence="1 2" key="1">
    <citation type="journal article" date="2011" name="Appl. Environ. Microbiol.">
        <title>Contribution of a Sodium Ion Gradient to Energy Conservation during Fermentation in the Cyanobacterium Arthrospira (Spirulina) maxima CS-328.</title>
        <authorList>
            <person name="Carrieri D."/>
            <person name="Ananyev G."/>
            <person name="Lenz O."/>
            <person name="Bryant D.A."/>
            <person name="Dismukes G.C."/>
        </authorList>
    </citation>
    <scope>NUCLEOTIDE SEQUENCE [LARGE SCALE GENOMIC DNA]</scope>
    <source>
        <strain evidence="1 2">CS-328</strain>
    </source>
</reference>
<dbReference type="EMBL" id="ABYK01000001">
    <property type="protein sequence ID" value="EDZ96977.1"/>
    <property type="molecule type" value="Genomic_DNA"/>
</dbReference>